<dbReference type="AlphaFoldDB" id="A0A835RYE5"/>
<reference evidence="3 4" key="1">
    <citation type="journal article" date="2020" name="Nat. Food">
        <title>A phased Vanilla planifolia genome enables genetic improvement of flavour and production.</title>
        <authorList>
            <person name="Hasing T."/>
            <person name="Tang H."/>
            <person name="Brym M."/>
            <person name="Khazi F."/>
            <person name="Huang T."/>
            <person name="Chambers A.H."/>
        </authorList>
    </citation>
    <scope>NUCLEOTIDE SEQUENCE [LARGE SCALE GENOMIC DNA]</scope>
    <source>
        <tissue evidence="2">Leaf</tissue>
    </source>
</reference>
<keyword evidence="3" id="KW-1185">Reference proteome</keyword>
<dbReference type="EMBL" id="JADCNM010000002">
    <property type="protein sequence ID" value="KAG0494337.1"/>
    <property type="molecule type" value="Genomic_DNA"/>
</dbReference>
<name>A0A835RYE5_VANPL</name>
<proteinExistence type="predicted"/>
<organism evidence="2 4">
    <name type="scientific">Vanilla planifolia</name>
    <name type="common">Vanilla</name>
    <dbReference type="NCBI Taxonomy" id="51239"/>
    <lineage>
        <taxon>Eukaryota</taxon>
        <taxon>Viridiplantae</taxon>
        <taxon>Streptophyta</taxon>
        <taxon>Embryophyta</taxon>
        <taxon>Tracheophyta</taxon>
        <taxon>Spermatophyta</taxon>
        <taxon>Magnoliopsida</taxon>
        <taxon>Liliopsida</taxon>
        <taxon>Asparagales</taxon>
        <taxon>Orchidaceae</taxon>
        <taxon>Vanilloideae</taxon>
        <taxon>Vanilleae</taxon>
        <taxon>Vanilla</taxon>
    </lineage>
</organism>
<evidence type="ECO:0000313" key="1">
    <source>
        <dbReference type="EMBL" id="KAG0492251.1"/>
    </source>
</evidence>
<protein>
    <submittedName>
        <fullName evidence="2">Uncharacterized protein</fullName>
    </submittedName>
</protein>
<gene>
    <name evidence="2" type="ORF">HPP92_005331</name>
    <name evidence="1" type="ORF">HPP92_005649</name>
</gene>
<dbReference type="Proteomes" id="UP000639772">
    <property type="component" value="Unassembled WGS sequence"/>
</dbReference>
<evidence type="ECO:0000313" key="3">
    <source>
        <dbReference type="Proteomes" id="UP000636800"/>
    </source>
</evidence>
<evidence type="ECO:0000313" key="4">
    <source>
        <dbReference type="Proteomes" id="UP000639772"/>
    </source>
</evidence>
<comment type="caution">
    <text evidence="2">The sequence shown here is derived from an EMBL/GenBank/DDBJ whole genome shotgun (WGS) entry which is preliminary data.</text>
</comment>
<evidence type="ECO:0000313" key="2">
    <source>
        <dbReference type="EMBL" id="KAG0494337.1"/>
    </source>
</evidence>
<dbReference type="Proteomes" id="UP000636800">
    <property type="component" value="Chromosome 2"/>
</dbReference>
<sequence>MKADNKQKFDEQMDKVHNAIIKESAKEGEQSKLMIEDLRATIEGALTRFRPFGQKTFGVRFSINMAKAEALDLFSEDALLMKERT</sequence>
<accession>A0A835RYE5</accession>
<dbReference type="EMBL" id="JADCNL010000002">
    <property type="protein sequence ID" value="KAG0492251.1"/>
    <property type="molecule type" value="Genomic_DNA"/>
</dbReference>